<accession>A0A7W6JDU0</accession>
<protein>
    <submittedName>
        <fullName evidence="3">Ca2+-binding RTX toxin-like protein</fullName>
    </submittedName>
</protein>
<dbReference type="InterPro" id="IPR018511">
    <property type="entry name" value="Hemolysin-typ_Ca-bd_CS"/>
</dbReference>
<dbReference type="InterPro" id="IPR050557">
    <property type="entry name" value="RTX_toxin/Mannuronan_C5-epim"/>
</dbReference>
<comment type="caution">
    <text evidence="3">The sequence shown here is derived from an EMBL/GenBank/DDBJ whole genome shotgun (WGS) entry which is preliminary data.</text>
</comment>
<evidence type="ECO:0000256" key="2">
    <source>
        <dbReference type="ARBA" id="ARBA00022525"/>
    </source>
</evidence>
<evidence type="ECO:0000256" key="1">
    <source>
        <dbReference type="ARBA" id="ARBA00004613"/>
    </source>
</evidence>
<dbReference type="GO" id="GO:0005576">
    <property type="term" value="C:extracellular region"/>
    <property type="evidence" value="ECO:0007669"/>
    <property type="project" value="UniProtKB-SubCell"/>
</dbReference>
<dbReference type="PANTHER" id="PTHR38340">
    <property type="entry name" value="S-LAYER PROTEIN"/>
    <property type="match status" value="1"/>
</dbReference>
<dbReference type="PROSITE" id="PS00330">
    <property type="entry name" value="HEMOLYSIN_CALCIUM"/>
    <property type="match status" value="4"/>
</dbReference>
<evidence type="ECO:0000313" key="4">
    <source>
        <dbReference type="Proteomes" id="UP000529946"/>
    </source>
</evidence>
<dbReference type="SUPFAM" id="SSF51120">
    <property type="entry name" value="beta-Roll"/>
    <property type="match status" value="7"/>
</dbReference>
<sequence>MSVIHGTDGHDFIEGTSGPDVLIGGTGSDTYVVNSAGDIVIEDADPEGAAARAWWGTTAAEPITLVRTGPGEYWVRIQIEGAPDGVFAEFRLADVSAGVLGISGLRVADTAGEIPVTVMADGDSVWEYAFQLGRPNTDGSPTDFEWYGGGHGFQQLKALGLTLDGIDFSALPIGRPVNGSALSVLQDLRIMLPEDGVTEAGSVLLQHVFNQSGMSIRHAHDFHEGFELSRAYSAMMPVQGAGQGGIDWMQVGDGPAHRILYDGTSYLEPGRPTFATAWGDAHNFLLRMSLPTGGPDANGDWSQAEPWGMWLYDTSVDYSKIYVNWLEGGLAGTYPAGASRHETHYAVSLRDTALPTGVTPLGPRAASQGVDTILASISLTLPENVEILRLTGADNLSGFGNRLNNTIIGNAGNNTLDGGGGADLLYGGAGDDTYLVRDLEDYVGEEAGEGVDTVLSFVTLHTLTGHIENLIYLGRANFAGTGNAADNRIEGSFGSDTLRGMGGDDELLGKSGDDTLVGGAGRDLLVGGAGLNIMLGEEGDDVLDSRGGVGTLQGGSGNDVYFVDDRTISVVEAAGDGMDEVRTASVSFVLPTEIEILTYTGSQAFSGIGNSLANTVTGGGLADLLNGEGGDDHLSGLGGADVLIGGSGHNHLDGGDGLDSAYYAADPTAVFVDLGAGVATNGHGGHDTLVGIENVVGTAFADSILGNAAANVINAGGGDDLLAGRGGSDTLVGGAGIDTASYAFAIRGVDVRLHLGTTRNDGEGSVDTLIGIENILGSDFSDFITGDAGSNSLRGGGGADNLIGFAGNDALYGGAGALNTLQGGLGDDLYVIEAADSVIELVGEGTDTVQAYIGVYVLAGNVEILTYVGVGDFMGTGNNDANTINGGAGDDILRGRGGADLLNGGGGSDTIDYTLAGGAVFARVDRQHATDDGDGSVDTYTQAEHLTGSNYNDILIGDAGANVLKGGIGKDILLGMDGNDILWGGAAGGDNQLQGGRGDDYYILESVDTVVELAGEGIDTVEARIAKYVIRDNVENVIFTGTTKFQCFGNVLDNHITGGDKDDIFRGGGGNDTILGGGGNDELQLRGSAQDYVITREEDGWRITDNVLGRDGSAYVESIEMLRFLTGGATQALGGFGDGF</sequence>
<dbReference type="GO" id="GO:0005509">
    <property type="term" value="F:calcium ion binding"/>
    <property type="evidence" value="ECO:0007669"/>
    <property type="project" value="InterPro"/>
</dbReference>
<dbReference type="EMBL" id="JACIDM010000002">
    <property type="protein sequence ID" value="MBB4083303.1"/>
    <property type="molecule type" value="Genomic_DNA"/>
</dbReference>
<dbReference type="PANTHER" id="PTHR38340:SF1">
    <property type="entry name" value="S-LAYER PROTEIN"/>
    <property type="match status" value="1"/>
</dbReference>
<keyword evidence="4" id="KW-1185">Reference proteome</keyword>
<dbReference type="AlphaFoldDB" id="A0A7W6JDU0"/>
<dbReference type="PRINTS" id="PR00313">
    <property type="entry name" value="CABNDNGRPT"/>
</dbReference>
<dbReference type="RefSeq" id="WP_183204410.1">
    <property type="nucleotide sequence ID" value="NZ_BAAAER010000001.1"/>
</dbReference>
<comment type="subcellular location">
    <subcellularLocation>
        <location evidence="1">Secreted</location>
    </subcellularLocation>
</comment>
<dbReference type="Pfam" id="PF00353">
    <property type="entry name" value="HemolysinCabind"/>
    <property type="match status" value="9"/>
</dbReference>
<gene>
    <name evidence="3" type="ORF">GGR12_002169</name>
</gene>
<name>A0A7W6JDU0_9CAUL</name>
<dbReference type="Gene3D" id="2.150.10.10">
    <property type="entry name" value="Serralysin-like metalloprotease, C-terminal"/>
    <property type="match status" value="10"/>
</dbReference>
<proteinExistence type="predicted"/>
<dbReference type="InterPro" id="IPR011049">
    <property type="entry name" value="Serralysin-like_metalloprot_C"/>
</dbReference>
<dbReference type="Proteomes" id="UP000529946">
    <property type="component" value="Unassembled WGS sequence"/>
</dbReference>
<keyword evidence="2" id="KW-0964">Secreted</keyword>
<evidence type="ECO:0000313" key="3">
    <source>
        <dbReference type="EMBL" id="MBB4083303.1"/>
    </source>
</evidence>
<reference evidence="3 4" key="1">
    <citation type="submission" date="2020-08" db="EMBL/GenBank/DDBJ databases">
        <title>Genomic Encyclopedia of Type Strains, Phase IV (KMG-IV): sequencing the most valuable type-strain genomes for metagenomic binning, comparative biology and taxonomic classification.</title>
        <authorList>
            <person name="Goeker M."/>
        </authorList>
    </citation>
    <scope>NUCLEOTIDE SEQUENCE [LARGE SCALE GENOMIC DNA]</scope>
    <source>
        <strain evidence="3 4">DSM 23960</strain>
    </source>
</reference>
<dbReference type="InterPro" id="IPR001343">
    <property type="entry name" value="Hemolysn_Ca-bd"/>
</dbReference>
<organism evidence="3 4">
    <name type="scientific">Brevundimonas lenta</name>
    <dbReference type="NCBI Taxonomy" id="424796"/>
    <lineage>
        <taxon>Bacteria</taxon>
        <taxon>Pseudomonadati</taxon>
        <taxon>Pseudomonadota</taxon>
        <taxon>Alphaproteobacteria</taxon>
        <taxon>Caulobacterales</taxon>
        <taxon>Caulobacteraceae</taxon>
        <taxon>Brevundimonas</taxon>
    </lineage>
</organism>